<evidence type="ECO:0000313" key="2">
    <source>
        <dbReference type="Proteomes" id="UP000064920"/>
    </source>
</evidence>
<dbReference type="STRING" id="1397108.IMCC12053_2970"/>
<name>A0A0N7HJ35_9RHOB</name>
<dbReference type="Proteomes" id="UP000064920">
    <property type="component" value="Chromosome"/>
</dbReference>
<reference evidence="1 2" key="1">
    <citation type="submission" date="2015-05" db="EMBL/GenBank/DDBJ databases">
        <authorList>
            <person name="Wang D.B."/>
            <person name="Wang M."/>
        </authorList>
    </citation>
    <scope>NUCLEOTIDE SEQUENCE [LARGE SCALE GENOMIC DNA]</scope>
    <source>
        <strain evidence="1 2">IMCC 12053</strain>
    </source>
</reference>
<dbReference type="EMBL" id="CP012023">
    <property type="protein sequence ID" value="ALI56917.1"/>
    <property type="molecule type" value="Genomic_DNA"/>
</dbReference>
<proteinExistence type="predicted"/>
<keyword evidence="2" id="KW-1185">Reference proteome</keyword>
<protein>
    <submittedName>
        <fullName evidence="1">Uncharacterized protein</fullName>
    </submittedName>
</protein>
<sequence>MSRLVACLLFGLGAIMIVSADYVIQGRMIIGPQATLTQYPVKSYLAHMPTRFRRLSEGVTPTQEAEVSAAEDIVDIPAQNPLADVAVAAVSDAEPSLTIACSQQGARKSCSVSREIAEASDQDAAQ</sequence>
<dbReference type="RefSeq" id="WP_062220282.1">
    <property type="nucleotide sequence ID" value="NZ_CP012023.1"/>
</dbReference>
<evidence type="ECO:0000313" key="1">
    <source>
        <dbReference type="EMBL" id="ALI56917.1"/>
    </source>
</evidence>
<gene>
    <name evidence="1" type="ORF">IMCC12053_2970</name>
</gene>
<dbReference type="AlphaFoldDB" id="A0A0N7HJ35"/>
<accession>A0A0N7HJ35</accession>
<dbReference type="KEGG" id="cmar:IMCC12053_2970"/>
<organism evidence="1 2">
    <name type="scientific">Celeribacter marinus</name>
    <dbReference type="NCBI Taxonomy" id="1397108"/>
    <lineage>
        <taxon>Bacteria</taxon>
        <taxon>Pseudomonadati</taxon>
        <taxon>Pseudomonadota</taxon>
        <taxon>Alphaproteobacteria</taxon>
        <taxon>Rhodobacterales</taxon>
        <taxon>Roseobacteraceae</taxon>
        <taxon>Celeribacter</taxon>
    </lineage>
</organism>
<dbReference type="PATRIC" id="fig|1397108.4.peg.3052"/>